<dbReference type="RefSeq" id="WP_175153940.1">
    <property type="nucleotide sequence ID" value="NZ_CADIKK010000083.1"/>
</dbReference>
<evidence type="ECO:0000313" key="2">
    <source>
        <dbReference type="EMBL" id="CAB3809779.1"/>
    </source>
</evidence>
<evidence type="ECO:0000313" key="3">
    <source>
        <dbReference type="Proteomes" id="UP000494365"/>
    </source>
</evidence>
<accession>A0A6S7C411</accession>
<sequence length="457" mass="50110">MPEANPCEPRTLTYAELLPYLLLTIGGSFQMSVSARLKRARSSCLQDAGSHDLTRELGAFEHTLWATDCIEPHHFLLVVRLERLECASFDENRLRAALAAAQRRHPALRVRIACADGLPPRYCPVDLPIPLQVIRGCHKDDWRVRSVQELTEPVDADRGPLLRVCLLLGEDASHLILTVHHAIGDGASAAYLMREILEFGVDDARPALPALPARRSVEEIVTKAPDCPPPHGSHSTQMRATPRLRPTVTSFEIAPDILDALVQRSRLEQTTLQGALIAAGSLSFEGVSARILSPVNVRSHLPGIVDDFGLYIAAAITSLDLHAGRDFWQVAREARVQLTQARTLPALHRRVAATRSLLADSQVDADIYASYDSLRQELGYQAVLSNLGRFPDIVRPERGPYVSAAYLLLNGDAAPTVGIVTLGGRLSVTMTSISGADDAAWFQRFEFLLRSAGDRRS</sequence>
<dbReference type="InterPro" id="IPR052058">
    <property type="entry name" value="Alcohol_O-acetyltransferase"/>
</dbReference>
<reference evidence="2 3" key="1">
    <citation type="submission" date="2020-04" db="EMBL/GenBank/DDBJ databases">
        <authorList>
            <person name="De Canck E."/>
        </authorList>
    </citation>
    <scope>NUCLEOTIDE SEQUENCE [LARGE SCALE GENOMIC DNA]</scope>
    <source>
        <strain evidence="2 3">LMG 28614</strain>
    </source>
</reference>
<dbReference type="PANTHER" id="PTHR28037:SF1">
    <property type="entry name" value="ALCOHOL O-ACETYLTRANSFERASE 1-RELATED"/>
    <property type="match status" value="1"/>
</dbReference>
<dbReference type="Proteomes" id="UP000494365">
    <property type="component" value="Unassembled WGS sequence"/>
</dbReference>
<name>A0A6S7C411_9BURK</name>
<evidence type="ECO:0000259" key="1">
    <source>
        <dbReference type="Pfam" id="PF00668"/>
    </source>
</evidence>
<dbReference type="Pfam" id="PF00668">
    <property type="entry name" value="Condensation"/>
    <property type="match status" value="1"/>
</dbReference>
<dbReference type="EMBL" id="CADIKK010000083">
    <property type="protein sequence ID" value="CAB3809779.1"/>
    <property type="molecule type" value="Genomic_DNA"/>
</dbReference>
<proteinExistence type="predicted"/>
<dbReference type="InterPro" id="IPR001242">
    <property type="entry name" value="Condensation_dom"/>
</dbReference>
<protein>
    <recommendedName>
        <fullName evidence="1">Condensation domain-containing protein</fullName>
    </recommendedName>
</protein>
<keyword evidence="3" id="KW-1185">Reference proteome</keyword>
<gene>
    <name evidence="2" type="ORF">LMG28614_07131</name>
</gene>
<dbReference type="Gene3D" id="3.30.559.10">
    <property type="entry name" value="Chloramphenicol acetyltransferase-like domain"/>
    <property type="match status" value="1"/>
</dbReference>
<dbReference type="SUPFAM" id="SSF52777">
    <property type="entry name" value="CoA-dependent acyltransferases"/>
    <property type="match status" value="2"/>
</dbReference>
<organism evidence="2 3">
    <name type="scientific">Paraburkholderia ultramafica</name>
    <dbReference type="NCBI Taxonomy" id="1544867"/>
    <lineage>
        <taxon>Bacteria</taxon>
        <taxon>Pseudomonadati</taxon>
        <taxon>Pseudomonadota</taxon>
        <taxon>Betaproteobacteria</taxon>
        <taxon>Burkholderiales</taxon>
        <taxon>Burkholderiaceae</taxon>
        <taxon>Paraburkholderia</taxon>
    </lineage>
</organism>
<dbReference type="InterPro" id="IPR023213">
    <property type="entry name" value="CAT-like_dom_sf"/>
</dbReference>
<dbReference type="GO" id="GO:0003824">
    <property type="term" value="F:catalytic activity"/>
    <property type="evidence" value="ECO:0007669"/>
    <property type="project" value="InterPro"/>
</dbReference>
<feature type="domain" description="Condensation" evidence="1">
    <location>
        <begin position="88"/>
        <end position="198"/>
    </location>
</feature>
<dbReference type="PANTHER" id="PTHR28037">
    <property type="entry name" value="ALCOHOL O-ACETYLTRANSFERASE 1-RELATED"/>
    <property type="match status" value="1"/>
</dbReference>
<dbReference type="AlphaFoldDB" id="A0A6S7C411"/>